<evidence type="ECO:0000313" key="1">
    <source>
        <dbReference type="EnsemblMetazoa" id="GAUT019496-PA"/>
    </source>
</evidence>
<name>A0A1A9UY31_GLOAU</name>
<reference evidence="1" key="1">
    <citation type="submission" date="2020-05" db="UniProtKB">
        <authorList>
            <consortium name="EnsemblMetazoa"/>
        </authorList>
    </citation>
    <scope>IDENTIFICATION</scope>
    <source>
        <strain evidence="1">TTRI</strain>
    </source>
</reference>
<dbReference type="AlphaFoldDB" id="A0A1A9UY31"/>
<dbReference type="Proteomes" id="UP000078200">
    <property type="component" value="Unassembled WGS sequence"/>
</dbReference>
<sequence>MKADNFRQLTPIFVSSSFLTAAESFLSILSSLDVVSSQSASFSTRRGFPVACILRPPMVPLRDARSENGLTGDLRLAANLADSLEDDFVNGLATRLTDGLTVVLTDALEAGLVDALEGARAIKALEGALAEGLILALVNGVGNIKLTIFEYSIARNFNPTNRMRKYSPFTEEPIG</sequence>
<evidence type="ECO:0000313" key="2">
    <source>
        <dbReference type="Proteomes" id="UP000078200"/>
    </source>
</evidence>
<accession>A0A1A9UY31</accession>
<proteinExistence type="predicted"/>
<protein>
    <submittedName>
        <fullName evidence="1">Uncharacterized protein</fullName>
    </submittedName>
</protein>
<dbReference type="EnsemblMetazoa" id="GAUT019496-RA">
    <property type="protein sequence ID" value="GAUT019496-PA"/>
    <property type="gene ID" value="GAUT019496"/>
</dbReference>
<dbReference type="VEuPathDB" id="VectorBase:GAUT019496"/>
<keyword evidence="2" id="KW-1185">Reference proteome</keyword>
<organism evidence="1 2">
    <name type="scientific">Glossina austeni</name>
    <name type="common">Savannah tsetse fly</name>
    <dbReference type="NCBI Taxonomy" id="7395"/>
    <lineage>
        <taxon>Eukaryota</taxon>
        <taxon>Metazoa</taxon>
        <taxon>Ecdysozoa</taxon>
        <taxon>Arthropoda</taxon>
        <taxon>Hexapoda</taxon>
        <taxon>Insecta</taxon>
        <taxon>Pterygota</taxon>
        <taxon>Neoptera</taxon>
        <taxon>Endopterygota</taxon>
        <taxon>Diptera</taxon>
        <taxon>Brachycera</taxon>
        <taxon>Muscomorpha</taxon>
        <taxon>Hippoboscoidea</taxon>
        <taxon>Glossinidae</taxon>
        <taxon>Glossina</taxon>
    </lineage>
</organism>